<dbReference type="STRING" id="81408.B4119_1534"/>
<dbReference type="Proteomes" id="UP000075455">
    <property type="component" value="Unassembled WGS sequence"/>
</dbReference>
<proteinExistence type="predicted"/>
<gene>
    <name evidence="1" type="ORF">B4119_1534</name>
</gene>
<evidence type="ECO:0000313" key="1">
    <source>
        <dbReference type="EMBL" id="KYD14484.1"/>
    </source>
</evidence>
<dbReference type="AlphaFoldDB" id="A0A150LQA7"/>
<reference evidence="1 2" key="1">
    <citation type="submission" date="2016-01" db="EMBL/GenBank/DDBJ databases">
        <title>Draft Genome Sequences of Seven Thermophilic Sporeformers Isolated from Foods.</title>
        <authorList>
            <person name="Berendsen E.M."/>
            <person name="Wells-Bennik M.H."/>
            <person name="Krawcyk A.O."/>
            <person name="De Jong A."/>
            <person name="Holsappel S."/>
            <person name="Eijlander R.T."/>
            <person name="Kuipers O.P."/>
        </authorList>
    </citation>
    <scope>NUCLEOTIDE SEQUENCE [LARGE SCALE GENOMIC DNA]</scope>
    <source>
        <strain evidence="1 2">B4119</strain>
    </source>
</reference>
<dbReference type="EMBL" id="LQYS01000041">
    <property type="protein sequence ID" value="KYD14484.1"/>
    <property type="molecule type" value="Genomic_DNA"/>
</dbReference>
<comment type="caution">
    <text evidence="1">The sequence shown here is derived from an EMBL/GenBank/DDBJ whole genome shotgun (WGS) entry which is preliminary data.</text>
</comment>
<sequence>MLKYVCDKRRKYEFGSAHLAKKLIESGLLHDELLENGEF</sequence>
<evidence type="ECO:0000313" key="2">
    <source>
        <dbReference type="Proteomes" id="UP000075455"/>
    </source>
</evidence>
<name>A0A150LQA7_9BACL</name>
<accession>A0A150LQA7</accession>
<protein>
    <submittedName>
        <fullName evidence="1">Uncharacterized protein</fullName>
    </submittedName>
</protein>
<organism evidence="1 2">
    <name type="scientific">Saccharococcus caldoxylosilyticus</name>
    <dbReference type="NCBI Taxonomy" id="81408"/>
    <lineage>
        <taxon>Bacteria</taxon>
        <taxon>Bacillati</taxon>
        <taxon>Bacillota</taxon>
        <taxon>Bacilli</taxon>
        <taxon>Bacillales</taxon>
        <taxon>Anoxybacillaceae</taxon>
        <taxon>Saccharococcus</taxon>
    </lineage>
</organism>